<proteinExistence type="predicted"/>
<organism evidence="2 3">
    <name type="scientific">Sphingopyxis macrogoltabida</name>
    <name type="common">Sphingomonas macrogoltabidus</name>
    <dbReference type="NCBI Taxonomy" id="33050"/>
    <lineage>
        <taxon>Bacteria</taxon>
        <taxon>Pseudomonadati</taxon>
        <taxon>Pseudomonadota</taxon>
        <taxon>Alphaproteobacteria</taxon>
        <taxon>Sphingomonadales</taxon>
        <taxon>Sphingomonadaceae</taxon>
        <taxon>Sphingopyxis</taxon>
    </lineage>
</organism>
<evidence type="ECO:0000256" key="1">
    <source>
        <dbReference type="SAM" id="Phobius"/>
    </source>
</evidence>
<keyword evidence="1" id="KW-0472">Membrane</keyword>
<gene>
    <name evidence="2" type="ORF">DI569_09200</name>
</gene>
<dbReference type="Proteomes" id="UP000248597">
    <property type="component" value="Unassembled WGS sequence"/>
</dbReference>
<accession>A0A2W5L1J6</accession>
<dbReference type="AlphaFoldDB" id="A0A2W5L1J6"/>
<evidence type="ECO:0008006" key="4">
    <source>
        <dbReference type="Google" id="ProtNLM"/>
    </source>
</evidence>
<dbReference type="PANTHER" id="PTHR32309:SF13">
    <property type="entry name" value="FERRIC ENTEROBACTIN TRANSPORT PROTEIN FEPE"/>
    <property type="match status" value="1"/>
</dbReference>
<reference evidence="2 3" key="1">
    <citation type="submission" date="2017-08" db="EMBL/GenBank/DDBJ databases">
        <title>Infants hospitalized years apart are colonized by the same room-sourced microbial strains.</title>
        <authorList>
            <person name="Brooks B."/>
            <person name="Olm M.R."/>
            <person name="Firek B.A."/>
            <person name="Baker R."/>
            <person name="Thomas B.C."/>
            <person name="Morowitz M.J."/>
            <person name="Banfield J.F."/>
        </authorList>
    </citation>
    <scope>NUCLEOTIDE SEQUENCE [LARGE SCALE GENOMIC DNA]</scope>
    <source>
        <strain evidence="2">S2_005_003_R2_47</strain>
    </source>
</reference>
<protein>
    <recommendedName>
        <fullName evidence="4">Capsule biosynthesis protein</fullName>
    </recommendedName>
</protein>
<feature type="transmembrane region" description="Helical" evidence="1">
    <location>
        <begin position="23"/>
        <end position="42"/>
    </location>
</feature>
<comment type="caution">
    <text evidence="2">The sequence shown here is derived from an EMBL/GenBank/DDBJ whole genome shotgun (WGS) entry which is preliminary data.</text>
</comment>
<keyword evidence="1" id="KW-1133">Transmembrane helix</keyword>
<dbReference type="InterPro" id="IPR050445">
    <property type="entry name" value="Bact_polysacc_biosynth/exp"/>
</dbReference>
<evidence type="ECO:0000313" key="3">
    <source>
        <dbReference type="Proteomes" id="UP000248597"/>
    </source>
</evidence>
<dbReference type="EMBL" id="QFPJ01000017">
    <property type="protein sequence ID" value="PZQ22204.1"/>
    <property type="molecule type" value="Genomic_DNA"/>
</dbReference>
<name>A0A2W5L1J6_SPHMC</name>
<dbReference type="GO" id="GO:0005886">
    <property type="term" value="C:plasma membrane"/>
    <property type="evidence" value="ECO:0007669"/>
    <property type="project" value="TreeGrafter"/>
</dbReference>
<evidence type="ECO:0000313" key="2">
    <source>
        <dbReference type="EMBL" id="PZQ22204.1"/>
    </source>
</evidence>
<keyword evidence="1" id="KW-0812">Transmembrane</keyword>
<sequence>MKTGRPTSVTGLLAQAPVLRSPFWRRTILILALAICALLTFFPEKYRAMASLTPTDPSALGLSGTLGQFGSIGNVFGNQAAIEVSMKVARSDVVRNKVSERLNLPKRLGKTKLKTMRWLDRKVDVNTVRGGIIEFEISLRDAKLAEQIISVYGEAVRAELATISQNQTAYKRDILNNLITEASDRLAKSQAAYDTFRLQTRYSSPQAAIYAAGDRIPQLETLIRSKEVELNAARQFGTDDNIKVRQILAEMESLQRHLDEARSTSPAAQSSVGQVVERSTQVDKLRRDLDVAQGLFDNYKRFLQGTSVEDLTATANIRILEQAHIDTARQYNYIPLSIGILLLLVGLGIEFYLLRLPIGARVEP</sequence>
<dbReference type="GO" id="GO:0004713">
    <property type="term" value="F:protein tyrosine kinase activity"/>
    <property type="evidence" value="ECO:0007669"/>
    <property type="project" value="TreeGrafter"/>
</dbReference>
<dbReference type="PANTHER" id="PTHR32309">
    <property type="entry name" value="TYROSINE-PROTEIN KINASE"/>
    <property type="match status" value="1"/>
</dbReference>
<feature type="transmembrane region" description="Helical" evidence="1">
    <location>
        <begin position="333"/>
        <end position="354"/>
    </location>
</feature>